<organism evidence="2 3">
    <name type="scientific">Colwellia echini</name>
    <dbReference type="NCBI Taxonomy" id="1982103"/>
    <lineage>
        <taxon>Bacteria</taxon>
        <taxon>Pseudomonadati</taxon>
        <taxon>Pseudomonadota</taxon>
        <taxon>Gammaproteobacteria</taxon>
        <taxon>Alteromonadales</taxon>
        <taxon>Colwelliaceae</taxon>
        <taxon>Colwellia</taxon>
    </lineage>
</organism>
<evidence type="ECO:0000313" key="2">
    <source>
        <dbReference type="EMBL" id="TYK65301.1"/>
    </source>
</evidence>
<feature type="chain" id="PRO_5047389788" evidence="1">
    <location>
        <begin position="22"/>
        <end position="367"/>
    </location>
</feature>
<keyword evidence="3" id="KW-1185">Reference proteome</keyword>
<dbReference type="RefSeq" id="WP_101345602.1">
    <property type="nucleotide sequence ID" value="NZ_PJAI02000012.1"/>
</dbReference>
<sequence>MSTLLKFFTIGLAIIAFVSSAEEQAKPIVEWSPATPVFSQKYDWLKLKSGEWLKGDIISMYDDELEFDSKEFDTHTFDWEDVDELRSRYDKQIRFDSGEVKQGFLIVKEDHVVIISNGKEQHYPLSDLLSITSAADDRKGFWSGKISLGIDIESGNTNQVNYTVSSNIERVTPYTSFNVDYTFNYSKSRVGDVTQVVTNNSRLTAYIDWFYSYRIFFRVFDFEYVQDLQQNIENRNTLGVSLGYHFINNKRLKWDMTLGPSYQQTEYYNTVVDNNQTSAVIALSTAVDYSITSRIDFLIDYQLQFVKEDSGKRNSYFKASFEYKIHHDFDLDLAFVLNRVAKPVVNEAGEIPKPNDYQLITSLSYNF</sequence>
<evidence type="ECO:0000313" key="3">
    <source>
        <dbReference type="Proteomes" id="UP000815846"/>
    </source>
</evidence>
<proteinExistence type="predicted"/>
<dbReference type="Proteomes" id="UP000815846">
    <property type="component" value="Unassembled WGS sequence"/>
</dbReference>
<dbReference type="Pfam" id="PF04338">
    <property type="entry name" value="DUF481"/>
    <property type="match status" value="1"/>
</dbReference>
<protein>
    <submittedName>
        <fullName evidence="2">DUF481 domain-containing protein</fullName>
    </submittedName>
</protein>
<feature type="signal peptide" evidence="1">
    <location>
        <begin position="1"/>
        <end position="21"/>
    </location>
</feature>
<evidence type="ECO:0000256" key="1">
    <source>
        <dbReference type="SAM" id="SignalP"/>
    </source>
</evidence>
<dbReference type="EMBL" id="PJAI02000012">
    <property type="protein sequence ID" value="TYK65301.1"/>
    <property type="molecule type" value="Genomic_DNA"/>
</dbReference>
<gene>
    <name evidence="2" type="ORF">CWS31_011625</name>
</gene>
<dbReference type="InterPro" id="IPR007433">
    <property type="entry name" value="DUF481"/>
</dbReference>
<keyword evidence="1" id="KW-0732">Signal</keyword>
<comment type="caution">
    <text evidence="2">The sequence shown here is derived from an EMBL/GenBank/DDBJ whole genome shotgun (WGS) entry which is preliminary data.</text>
</comment>
<accession>A0ABY3MVS1</accession>
<name>A0ABY3MVS1_9GAMM</name>
<reference evidence="2 3" key="1">
    <citation type="submission" date="2019-08" db="EMBL/GenBank/DDBJ databases">
        <title>Microbe sample from Colwellia echini.</title>
        <authorList>
            <person name="Christiansen L."/>
            <person name="Pathiraja D."/>
            <person name="Schultz-Johansen M."/>
            <person name="Choi I.-G."/>
            <person name="Stougaard P."/>
        </authorList>
    </citation>
    <scope>NUCLEOTIDE SEQUENCE [LARGE SCALE GENOMIC DNA]</scope>
    <source>
        <strain evidence="2 3">A3</strain>
    </source>
</reference>